<dbReference type="AlphaFoldDB" id="A0A1H3KF23"/>
<evidence type="ECO:0000313" key="2">
    <source>
        <dbReference type="Proteomes" id="UP000198672"/>
    </source>
</evidence>
<keyword evidence="2" id="KW-1185">Reference proteome</keyword>
<proteinExistence type="predicted"/>
<organism evidence="1 2">
    <name type="scientific">Allochromatium warmingii</name>
    <name type="common">Chromatium warmingii</name>
    <dbReference type="NCBI Taxonomy" id="61595"/>
    <lineage>
        <taxon>Bacteria</taxon>
        <taxon>Pseudomonadati</taxon>
        <taxon>Pseudomonadota</taxon>
        <taxon>Gammaproteobacteria</taxon>
        <taxon>Chromatiales</taxon>
        <taxon>Chromatiaceae</taxon>
        <taxon>Allochromatium</taxon>
    </lineage>
</organism>
<evidence type="ECO:0008006" key="3">
    <source>
        <dbReference type="Google" id="ProtNLM"/>
    </source>
</evidence>
<name>A0A1H3KF23_ALLWA</name>
<protein>
    <recommendedName>
        <fullName evidence="3">Transposase InsH N-terminal domain-containing protein</fullName>
    </recommendedName>
</protein>
<reference evidence="2" key="1">
    <citation type="submission" date="2016-10" db="EMBL/GenBank/DDBJ databases">
        <authorList>
            <person name="Varghese N."/>
            <person name="Submissions S."/>
        </authorList>
    </citation>
    <scope>NUCLEOTIDE SEQUENCE [LARGE SCALE GENOMIC DNA]</scope>
    <source>
        <strain evidence="2">DSM 173</strain>
    </source>
</reference>
<accession>A0A1H3KF23</accession>
<dbReference type="EMBL" id="FNOW01000093">
    <property type="protein sequence ID" value="SDY50696.1"/>
    <property type="molecule type" value="Genomic_DNA"/>
</dbReference>
<gene>
    <name evidence="1" type="ORF">SAMN05421644_1932</name>
</gene>
<dbReference type="Proteomes" id="UP000198672">
    <property type="component" value="Unassembled WGS sequence"/>
</dbReference>
<sequence>MLLEDFIIVVYCWVDDQLKEWLGPRRRLRQRGFAPQLSDSEAITLVVVGEFLGYDADVGIWAYFRQHWAAWFLGLRSRSDFARQAANLWVATQALQERLSRDLGPWTIRCISLTAFRYPSV</sequence>
<evidence type="ECO:0000313" key="1">
    <source>
        <dbReference type="EMBL" id="SDY50696.1"/>
    </source>
</evidence>